<name>A0ABW9XPW9_9BACL</name>
<accession>A0ABW9XPW9</accession>
<dbReference type="InterPro" id="IPR013148">
    <property type="entry name" value="Glyco_hydro_32_N"/>
</dbReference>
<evidence type="ECO:0000259" key="4">
    <source>
        <dbReference type="Pfam" id="PF00251"/>
    </source>
</evidence>
<dbReference type="Proteomes" id="UP000665561">
    <property type="component" value="Unassembled WGS sequence"/>
</dbReference>
<dbReference type="RefSeq" id="WP_161743351.1">
    <property type="nucleotide sequence ID" value="NZ_JAAAMV010000007.1"/>
</dbReference>
<keyword evidence="3" id="KW-0326">Glycosidase</keyword>
<keyword evidence="2" id="KW-0378">Hydrolase</keyword>
<dbReference type="SUPFAM" id="SSF75005">
    <property type="entry name" value="Arabinanase/levansucrase/invertase"/>
    <property type="match status" value="2"/>
</dbReference>
<protein>
    <recommendedName>
        <fullName evidence="4">Glycosyl hydrolase family 32 N-terminal domain-containing protein</fullName>
    </recommendedName>
</protein>
<evidence type="ECO:0000256" key="2">
    <source>
        <dbReference type="ARBA" id="ARBA00022801"/>
    </source>
</evidence>
<dbReference type="Pfam" id="PF00251">
    <property type="entry name" value="Glyco_hydro_32N"/>
    <property type="match status" value="1"/>
</dbReference>
<evidence type="ECO:0000256" key="3">
    <source>
        <dbReference type="ARBA" id="ARBA00023295"/>
    </source>
</evidence>
<organism evidence="5 6">
    <name type="scientific">Paenibacillus glycinis</name>
    <dbReference type="NCBI Taxonomy" id="2697035"/>
    <lineage>
        <taxon>Bacteria</taxon>
        <taxon>Bacillati</taxon>
        <taxon>Bacillota</taxon>
        <taxon>Bacilli</taxon>
        <taxon>Bacillales</taxon>
        <taxon>Paenibacillaceae</taxon>
        <taxon>Paenibacillus</taxon>
    </lineage>
</organism>
<evidence type="ECO:0000256" key="1">
    <source>
        <dbReference type="ARBA" id="ARBA00009902"/>
    </source>
</evidence>
<dbReference type="PANTHER" id="PTHR35279">
    <property type="match status" value="1"/>
</dbReference>
<evidence type="ECO:0000313" key="6">
    <source>
        <dbReference type="Proteomes" id="UP000665561"/>
    </source>
</evidence>
<reference evidence="5 6" key="1">
    <citation type="submission" date="2020-01" db="EMBL/GenBank/DDBJ databases">
        <title>Paenibacillus soybeanensis sp. nov. isolated from the nodules of soybean (Glycine max(L.) Merr).</title>
        <authorList>
            <person name="Wang H."/>
        </authorList>
    </citation>
    <scope>NUCLEOTIDE SEQUENCE [LARGE SCALE GENOMIC DNA]</scope>
    <source>
        <strain evidence="5 6">T1</strain>
    </source>
</reference>
<comment type="caution">
    <text evidence="5">The sequence shown here is derived from an EMBL/GenBank/DDBJ whole genome shotgun (WGS) entry which is preliminary data.</text>
</comment>
<feature type="domain" description="Glycosyl hydrolase family 32 N-terminal" evidence="4">
    <location>
        <begin position="115"/>
        <end position="277"/>
    </location>
</feature>
<dbReference type="InterPro" id="IPR023296">
    <property type="entry name" value="Glyco_hydro_beta-prop_sf"/>
</dbReference>
<keyword evidence="6" id="KW-1185">Reference proteome</keyword>
<evidence type="ECO:0000313" key="5">
    <source>
        <dbReference type="EMBL" id="NBD24558.1"/>
    </source>
</evidence>
<comment type="similarity">
    <text evidence="1">Belongs to the glycosyl hydrolase 32 family.</text>
</comment>
<sequence>MTIIDRAAIEELRTDFRRDLPVLQGSGIAGRFDAKAVDCPFVFRHDGLFHMMYVGFDGDGYQTALATSPDLLAWTYRGMMLERLDDPSRWDRVGAAGSWILLESDELHAVPALRKVDGKYWMVYHAYPEVGYEAGGAVMGLAYCEDESLLRWTRLDRPIFAYEGGADWERGGLYKCCVIRHAEKYWMFYNAKDKDEWPWVEQTGAAWSDDLVHWTRCPENPVLQALDNSFYRQYFSDPCIKFHAGRWYDFGFGFDGKHAQGALAVSEDLLRWECLPEPWLPAGGPGALDETHAHKSSVISWNGTLYHFYCACRPAREGDPAVIDYGGGSREFRCIAVAASRPWAADGIPGADAQ</sequence>
<gene>
    <name evidence="5" type="ORF">GT019_11810</name>
</gene>
<proteinExistence type="inferred from homology"/>
<dbReference type="EMBL" id="JAAAMV010000007">
    <property type="protein sequence ID" value="NBD24558.1"/>
    <property type="molecule type" value="Genomic_DNA"/>
</dbReference>
<dbReference type="PANTHER" id="PTHR35279:SF1">
    <property type="entry name" value="ARABINANASE_LEVANSUCRASE_INVERTASE"/>
    <property type="match status" value="1"/>
</dbReference>
<dbReference type="Gene3D" id="2.115.10.20">
    <property type="entry name" value="Glycosyl hydrolase domain, family 43"/>
    <property type="match status" value="2"/>
</dbReference>